<evidence type="ECO:0000259" key="2">
    <source>
        <dbReference type="Pfam" id="PF07992"/>
    </source>
</evidence>
<evidence type="ECO:0000256" key="1">
    <source>
        <dbReference type="ARBA" id="ARBA00023002"/>
    </source>
</evidence>
<dbReference type="STRING" id="1009370.ALO_19487"/>
<dbReference type="RefSeq" id="WP_004099128.1">
    <property type="nucleotide sequence ID" value="NZ_AFGF01000240.1"/>
</dbReference>
<dbReference type="AlphaFoldDB" id="F7NP56"/>
<comment type="caution">
    <text evidence="3">The sequence shown here is derived from an EMBL/GenBank/DDBJ whole genome shotgun (WGS) entry which is preliminary data.</text>
</comment>
<dbReference type="PANTHER" id="PTHR42949">
    <property type="entry name" value="ANAEROBIC GLYCEROL-3-PHOSPHATE DEHYDROGENASE SUBUNIT B"/>
    <property type="match status" value="1"/>
</dbReference>
<reference evidence="3 4" key="1">
    <citation type="journal article" date="2011" name="EMBO J.">
        <title>Structural diversity of bacterial flagellar motors.</title>
        <authorList>
            <person name="Chen S."/>
            <person name="Beeby M."/>
            <person name="Murphy G.E."/>
            <person name="Leadbetter J.R."/>
            <person name="Hendrixson D.R."/>
            <person name="Briegel A."/>
            <person name="Li Z."/>
            <person name="Shi J."/>
            <person name="Tocheva E.I."/>
            <person name="Muller A."/>
            <person name="Dobro M.J."/>
            <person name="Jensen G.J."/>
        </authorList>
    </citation>
    <scope>NUCLEOTIDE SEQUENCE [LARGE SCALE GENOMIC DNA]</scope>
    <source>
        <strain evidence="3 4">DSM 6540</strain>
    </source>
</reference>
<keyword evidence="4" id="KW-1185">Reference proteome</keyword>
<dbReference type="Pfam" id="PF07992">
    <property type="entry name" value="Pyr_redox_2"/>
    <property type="match status" value="1"/>
</dbReference>
<dbReference type="SUPFAM" id="SSF51905">
    <property type="entry name" value="FAD/NAD(P)-binding domain"/>
    <property type="match status" value="1"/>
</dbReference>
<organism evidence="3 4">
    <name type="scientific">Acetonema longum DSM 6540</name>
    <dbReference type="NCBI Taxonomy" id="1009370"/>
    <lineage>
        <taxon>Bacteria</taxon>
        <taxon>Bacillati</taxon>
        <taxon>Bacillota</taxon>
        <taxon>Negativicutes</taxon>
        <taxon>Acetonemataceae</taxon>
        <taxon>Acetonema</taxon>
    </lineage>
</organism>
<gene>
    <name evidence="3" type="ORF">ALO_19487</name>
</gene>
<protein>
    <submittedName>
        <fullName evidence="3">FAD-dependent pyridine nucleotide-disulfide oxidoreductase</fullName>
    </submittedName>
</protein>
<dbReference type="Gene3D" id="3.50.50.60">
    <property type="entry name" value="FAD/NAD(P)-binding domain"/>
    <property type="match status" value="2"/>
</dbReference>
<name>F7NP56_9FIRM</name>
<dbReference type="PRINTS" id="PR00411">
    <property type="entry name" value="PNDRDTASEI"/>
</dbReference>
<dbReference type="PANTHER" id="PTHR42949:SF3">
    <property type="entry name" value="ANAEROBIC GLYCEROL-3-PHOSPHATE DEHYDROGENASE SUBUNIT B"/>
    <property type="match status" value="1"/>
</dbReference>
<dbReference type="PRINTS" id="PR00368">
    <property type="entry name" value="FADPNR"/>
</dbReference>
<dbReference type="eggNOG" id="COG0446">
    <property type="taxonomic scope" value="Bacteria"/>
</dbReference>
<sequence>MNDVLYDVVIIGGGPAGLAAALGAARAGAKSVLVLERDREPGGILQQCIHNGFGLHRFKEELTGPAYAARYIRMVQQEPAITVMEDTMVLEIQADKTIWAVNPSRGIVAVKAKAVVLAMGCRERTRGAIRTAGYRPAGIFTAGAAQRMVNMEGYLPGKRIVILGSGDIGLIMARRLTLEGARVEGVVELMPYSNGLTRNVVQCLEDYGIPLYLAHTISFIHGRERITGVTCTEVDANRNPVPGTEFDIPCDCLLLSVGLIPENELSRSAGVPLDSITGGPVVDQRRQTALDGFFAAGNVVHVHDLVDHVSEEGELAGTQAARYAQGLMAPVGQQIPVEAGSGIRGVVPQKISLPEPGATVRFFMRATQPLKNAVLEFHYDGKSLLRRKLPMAKPGEMIVADLPDSAFTPGSEPVKITLTQQEGEK</sequence>
<evidence type="ECO:0000313" key="4">
    <source>
        <dbReference type="Proteomes" id="UP000003240"/>
    </source>
</evidence>
<accession>F7NP56</accession>
<dbReference type="GO" id="GO:0016491">
    <property type="term" value="F:oxidoreductase activity"/>
    <property type="evidence" value="ECO:0007669"/>
    <property type="project" value="UniProtKB-KW"/>
</dbReference>
<dbReference type="Proteomes" id="UP000003240">
    <property type="component" value="Unassembled WGS sequence"/>
</dbReference>
<feature type="domain" description="FAD/NAD(P)-binding" evidence="2">
    <location>
        <begin position="6"/>
        <end position="311"/>
    </location>
</feature>
<keyword evidence="1" id="KW-0560">Oxidoreductase</keyword>
<dbReference type="OrthoDB" id="9806179at2"/>
<dbReference type="InterPro" id="IPR023753">
    <property type="entry name" value="FAD/NAD-binding_dom"/>
</dbReference>
<evidence type="ECO:0000313" key="3">
    <source>
        <dbReference type="EMBL" id="EGO62179.1"/>
    </source>
</evidence>
<dbReference type="InterPro" id="IPR051691">
    <property type="entry name" value="Metab_Enz_Cyan_OpOx_G3PDH"/>
</dbReference>
<dbReference type="EMBL" id="AFGF01000240">
    <property type="protein sequence ID" value="EGO62179.1"/>
    <property type="molecule type" value="Genomic_DNA"/>
</dbReference>
<proteinExistence type="predicted"/>
<dbReference type="InterPro" id="IPR036188">
    <property type="entry name" value="FAD/NAD-bd_sf"/>
</dbReference>